<reference evidence="1 2" key="1">
    <citation type="submission" date="2023-02" db="EMBL/GenBank/DDBJ databases">
        <title>LHISI_Scaffold_Assembly.</title>
        <authorList>
            <person name="Stuart O.P."/>
            <person name="Cleave R."/>
            <person name="Magrath M.J.L."/>
            <person name="Mikheyev A.S."/>
        </authorList>
    </citation>
    <scope>NUCLEOTIDE SEQUENCE [LARGE SCALE GENOMIC DNA]</scope>
    <source>
        <strain evidence="1">Daus_M_001</strain>
        <tissue evidence="1">Leg muscle</tissue>
    </source>
</reference>
<comment type="caution">
    <text evidence="1">The sequence shown here is derived from an EMBL/GenBank/DDBJ whole genome shotgun (WGS) entry which is preliminary data.</text>
</comment>
<protein>
    <submittedName>
        <fullName evidence="1">Uncharacterized protein</fullName>
    </submittedName>
</protein>
<sequence>MHFVSAKCSKDIVPEFDAFRDLPCLWKVNEKKLILIQLGTLCWGDKKKHNLRSSFREELKKVQQCKKSEMSTQDAYLPKLWFYQNLLLLVD</sequence>
<proteinExistence type="predicted"/>
<gene>
    <name evidence="1" type="ORF">PR048_016314</name>
</gene>
<dbReference type="EMBL" id="JARBHB010000005">
    <property type="protein sequence ID" value="KAJ8884457.1"/>
    <property type="molecule type" value="Genomic_DNA"/>
</dbReference>
<accession>A0ABQ9HJD6</accession>
<name>A0ABQ9HJD6_9NEOP</name>
<organism evidence="1 2">
    <name type="scientific">Dryococelus australis</name>
    <dbReference type="NCBI Taxonomy" id="614101"/>
    <lineage>
        <taxon>Eukaryota</taxon>
        <taxon>Metazoa</taxon>
        <taxon>Ecdysozoa</taxon>
        <taxon>Arthropoda</taxon>
        <taxon>Hexapoda</taxon>
        <taxon>Insecta</taxon>
        <taxon>Pterygota</taxon>
        <taxon>Neoptera</taxon>
        <taxon>Polyneoptera</taxon>
        <taxon>Phasmatodea</taxon>
        <taxon>Verophasmatodea</taxon>
        <taxon>Anareolatae</taxon>
        <taxon>Phasmatidae</taxon>
        <taxon>Eurycanthinae</taxon>
        <taxon>Dryococelus</taxon>
    </lineage>
</organism>
<evidence type="ECO:0000313" key="2">
    <source>
        <dbReference type="Proteomes" id="UP001159363"/>
    </source>
</evidence>
<keyword evidence="2" id="KW-1185">Reference proteome</keyword>
<dbReference type="Proteomes" id="UP001159363">
    <property type="component" value="Chromosome 4"/>
</dbReference>
<evidence type="ECO:0000313" key="1">
    <source>
        <dbReference type="EMBL" id="KAJ8884457.1"/>
    </source>
</evidence>